<accession>A0A8B9BJZ2</accession>
<keyword evidence="25" id="KW-1185">Reference proteome</keyword>
<evidence type="ECO:0000256" key="17">
    <source>
        <dbReference type="ARBA" id="ARBA00023289"/>
    </source>
</evidence>
<evidence type="ECO:0000256" key="18">
    <source>
        <dbReference type="ARBA" id="ARBA00037796"/>
    </source>
</evidence>
<evidence type="ECO:0000256" key="15">
    <source>
        <dbReference type="ARBA" id="ARBA00023273"/>
    </source>
</evidence>
<dbReference type="GO" id="GO:0014069">
    <property type="term" value="C:postsynaptic density"/>
    <property type="evidence" value="ECO:0007669"/>
    <property type="project" value="Ensembl"/>
</dbReference>
<protein>
    <recommendedName>
        <fullName evidence="21">Paralemmin-1</fullName>
    </recommendedName>
    <alternativeName>
        <fullName evidence="22">Paralemmin</fullName>
    </alternativeName>
</protein>
<reference evidence="24" key="1">
    <citation type="submission" date="2025-08" db="UniProtKB">
        <authorList>
            <consortium name="Ensembl"/>
        </authorList>
    </citation>
    <scope>IDENTIFICATION</scope>
</reference>
<evidence type="ECO:0000256" key="9">
    <source>
        <dbReference type="ARBA" id="ARBA00022553"/>
    </source>
</evidence>
<evidence type="ECO:0000256" key="21">
    <source>
        <dbReference type="ARBA" id="ARBA00040790"/>
    </source>
</evidence>
<evidence type="ECO:0000256" key="2">
    <source>
        <dbReference type="ARBA" id="ARBA00004342"/>
    </source>
</evidence>
<dbReference type="PANTHER" id="PTHR10498:SF6">
    <property type="entry name" value="PARALEMMIN-1"/>
    <property type="match status" value="1"/>
</dbReference>
<evidence type="ECO:0000256" key="7">
    <source>
        <dbReference type="ARBA" id="ARBA00022475"/>
    </source>
</evidence>
<keyword evidence="9" id="KW-0597">Phosphoprotein</keyword>
<evidence type="ECO:0000256" key="23">
    <source>
        <dbReference type="SAM" id="MobiDB-lite"/>
    </source>
</evidence>
<dbReference type="GO" id="GO:0031527">
    <property type="term" value="C:filopodium membrane"/>
    <property type="evidence" value="ECO:0007669"/>
    <property type="project" value="UniProtKB-SubCell"/>
</dbReference>
<feature type="region of interest" description="Disordered" evidence="23">
    <location>
        <begin position="244"/>
        <end position="276"/>
    </location>
</feature>
<feature type="compositionally biased region" description="Basic and acidic residues" evidence="23">
    <location>
        <begin position="198"/>
        <end position="212"/>
    </location>
</feature>
<keyword evidence="11" id="KW-0770">Synapse</keyword>
<dbReference type="GO" id="GO:0060074">
    <property type="term" value="P:synapse maturation"/>
    <property type="evidence" value="ECO:0007669"/>
    <property type="project" value="Ensembl"/>
</dbReference>
<keyword evidence="17" id="KW-0636">Prenylation</keyword>
<keyword evidence="13" id="KW-0472">Membrane</keyword>
<dbReference type="GO" id="GO:0043197">
    <property type="term" value="C:dendritic spine"/>
    <property type="evidence" value="ECO:0007669"/>
    <property type="project" value="UniProtKB-SubCell"/>
</dbReference>
<feature type="compositionally biased region" description="Basic and acidic residues" evidence="23">
    <location>
        <begin position="500"/>
        <end position="512"/>
    </location>
</feature>
<comment type="similarity">
    <text evidence="6">Belongs to the paralemmin family.</text>
</comment>
<evidence type="ECO:0000256" key="4">
    <source>
        <dbReference type="ARBA" id="ARBA00004527"/>
    </source>
</evidence>
<feature type="compositionally biased region" description="Low complexity" evidence="23">
    <location>
        <begin position="21"/>
        <end position="35"/>
    </location>
</feature>
<evidence type="ECO:0000256" key="8">
    <source>
        <dbReference type="ARBA" id="ARBA00022481"/>
    </source>
</evidence>
<dbReference type="GO" id="GO:0007010">
    <property type="term" value="P:cytoskeleton organization"/>
    <property type="evidence" value="ECO:0007669"/>
    <property type="project" value="Ensembl"/>
</dbReference>
<evidence type="ECO:0000313" key="25">
    <source>
        <dbReference type="Proteomes" id="UP000694426"/>
    </source>
</evidence>
<dbReference type="AlphaFoldDB" id="A0A8B9BJZ2"/>
<dbReference type="InterPro" id="IPR004965">
    <property type="entry name" value="Paralemmin"/>
</dbReference>
<feature type="compositionally biased region" description="Basic and acidic residues" evidence="23">
    <location>
        <begin position="458"/>
        <end position="469"/>
    </location>
</feature>
<dbReference type="GO" id="GO:0030424">
    <property type="term" value="C:axon"/>
    <property type="evidence" value="ECO:0007669"/>
    <property type="project" value="UniProtKB-SubCell"/>
</dbReference>
<evidence type="ECO:0000313" key="24">
    <source>
        <dbReference type="Ensembl" id="ENSABRP00000005415.1"/>
    </source>
</evidence>
<dbReference type="GO" id="GO:0005654">
    <property type="term" value="C:nucleoplasm"/>
    <property type="evidence" value="ECO:0007669"/>
    <property type="project" value="Ensembl"/>
</dbReference>
<keyword evidence="7" id="KW-1003">Cell membrane</keyword>
<keyword evidence="14" id="KW-0564">Palmitate</keyword>
<dbReference type="GO" id="GO:0016327">
    <property type="term" value="C:apicolateral plasma membrane"/>
    <property type="evidence" value="ECO:0007669"/>
    <property type="project" value="UniProtKB-SubCell"/>
</dbReference>
<dbReference type="Proteomes" id="UP000694426">
    <property type="component" value="Unplaced"/>
</dbReference>
<feature type="region of interest" description="Disordered" evidence="23">
    <location>
        <begin position="150"/>
        <end position="169"/>
    </location>
</feature>
<evidence type="ECO:0000256" key="22">
    <source>
        <dbReference type="ARBA" id="ARBA00041963"/>
    </source>
</evidence>
<evidence type="ECO:0000256" key="3">
    <source>
        <dbReference type="ARBA" id="ARBA00004489"/>
    </source>
</evidence>
<feature type="compositionally biased region" description="Basic and acidic residues" evidence="23">
    <location>
        <begin position="154"/>
        <end position="169"/>
    </location>
</feature>
<evidence type="ECO:0000256" key="20">
    <source>
        <dbReference type="ARBA" id="ARBA00038823"/>
    </source>
</evidence>
<evidence type="ECO:0000256" key="10">
    <source>
        <dbReference type="ARBA" id="ARBA00022960"/>
    </source>
</evidence>
<feature type="region of interest" description="Disordered" evidence="23">
    <location>
        <begin position="370"/>
        <end position="420"/>
    </location>
</feature>
<evidence type="ECO:0000256" key="14">
    <source>
        <dbReference type="ARBA" id="ARBA00023139"/>
    </source>
</evidence>
<keyword evidence="8" id="KW-0488">Methylation</keyword>
<comment type="subcellular location">
    <subcellularLocation>
        <location evidence="18">Apicolateral cell membrane</location>
        <topology evidence="18">Lipid-anchor</topology>
    </subcellularLocation>
    <subcellularLocation>
        <location evidence="19">Basolateral cell membrane</location>
        <topology evidence="19">Lipid-anchor</topology>
    </subcellularLocation>
    <subcellularLocation>
        <location evidence="2">Cell membrane</location>
        <topology evidence="2">Lipid-anchor</topology>
        <orientation evidence="2">Cytoplasmic side</orientation>
    </subcellularLocation>
    <subcellularLocation>
        <location evidence="3">Cell projection</location>
        <location evidence="3">Axon</location>
    </subcellularLocation>
    <subcellularLocation>
        <location evidence="1">Cell projection</location>
        <location evidence="1">Dendrite</location>
    </subcellularLocation>
    <subcellularLocation>
        <location evidence="5">Cell projection</location>
        <location evidence="5">Dendritic spine</location>
    </subcellularLocation>
    <subcellularLocation>
        <location evidence="4">Cell projection</location>
        <location evidence="4">Filopodium membrane</location>
        <topology evidence="4">Lipid-anchor</topology>
    </subcellularLocation>
</comment>
<evidence type="ECO:0000256" key="13">
    <source>
        <dbReference type="ARBA" id="ARBA00023136"/>
    </source>
</evidence>
<dbReference type="GO" id="GO:0071257">
    <property type="term" value="P:cellular response to electrical stimulus"/>
    <property type="evidence" value="ECO:0007669"/>
    <property type="project" value="Ensembl"/>
</dbReference>
<dbReference type="GO" id="GO:0008360">
    <property type="term" value="P:regulation of cell shape"/>
    <property type="evidence" value="ECO:0007669"/>
    <property type="project" value="UniProtKB-KW"/>
</dbReference>
<proteinExistence type="inferred from homology"/>
<organism evidence="24 25">
    <name type="scientific">Anser brachyrhynchus</name>
    <name type="common">Pink-footed goose</name>
    <dbReference type="NCBI Taxonomy" id="132585"/>
    <lineage>
        <taxon>Eukaryota</taxon>
        <taxon>Metazoa</taxon>
        <taxon>Chordata</taxon>
        <taxon>Craniata</taxon>
        <taxon>Vertebrata</taxon>
        <taxon>Euteleostomi</taxon>
        <taxon>Archelosauria</taxon>
        <taxon>Archosauria</taxon>
        <taxon>Dinosauria</taxon>
        <taxon>Saurischia</taxon>
        <taxon>Theropoda</taxon>
        <taxon>Coelurosauria</taxon>
        <taxon>Aves</taxon>
        <taxon>Neognathae</taxon>
        <taxon>Galloanserae</taxon>
        <taxon>Anseriformes</taxon>
        <taxon>Anatidae</taxon>
        <taxon>Anserinae</taxon>
        <taxon>Anser</taxon>
    </lineage>
</organism>
<evidence type="ECO:0000256" key="5">
    <source>
        <dbReference type="ARBA" id="ARBA00004552"/>
    </source>
</evidence>
<evidence type="ECO:0000256" key="12">
    <source>
        <dbReference type="ARBA" id="ARBA00023054"/>
    </source>
</evidence>
<feature type="compositionally biased region" description="Gly residues" evidence="23">
    <location>
        <begin position="86"/>
        <end position="100"/>
    </location>
</feature>
<name>A0A8B9BJZ2_9AVES</name>
<feature type="compositionally biased region" description="Gly residues" evidence="23">
    <location>
        <begin position="44"/>
        <end position="58"/>
    </location>
</feature>
<dbReference type="GO" id="GO:0031750">
    <property type="term" value="F:D3 dopamine receptor binding"/>
    <property type="evidence" value="ECO:0007669"/>
    <property type="project" value="Ensembl"/>
</dbReference>
<dbReference type="Pfam" id="PF03285">
    <property type="entry name" value="Paralemmin"/>
    <property type="match status" value="1"/>
</dbReference>
<dbReference type="GO" id="GO:0007193">
    <property type="term" value="P:adenylate cyclase-inhibiting G protein-coupled receptor signaling pathway"/>
    <property type="evidence" value="ECO:0007669"/>
    <property type="project" value="Ensembl"/>
</dbReference>
<dbReference type="GO" id="GO:0016323">
    <property type="term" value="C:basolateral plasma membrane"/>
    <property type="evidence" value="ECO:0007669"/>
    <property type="project" value="UniProtKB-SubCell"/>
</dbReference>
<sequence>MAPLPGRRCHGDVARAPGSARPSLIPHPSSLIPRPGAAPPRGQPGLGSGCSGGARGDPGPGPPGGSTHQPPAPGGLWSAVTPPGWGRAGAGGLEGAGGPGEVHPSVPMPCPHGQGPGGSRISPTLPLVGVWRAVEASTLQQERLQAIAEKRKRQTEIENKRRQLEDDRRQLQHLKSKALRERWLLEGAPSSASEEDEAMKKQMQEDEVKTKELEETIQRLEKELETLENSSSVASTKENLAEVAAVPAKEEKEETVPNAQKSPLGTAVAKKVSSSPMKAVEGTDMMKAAMYSVEITVEKDRVTGETKVLSSTTLLPQNHCLQGVKVYEDELKVVHAVSAEAGALQNGAHPLSSSEVDELLHKADEVTLSEAKAGEEAPGSAPSSQKPTPRREITGLQAKPRENSMVLPPGEGAEPSREQPVTMIFMGYQNVEDENETKKVLGLEGTIKAELVVIEDAESKPEPACKDHAPPNGTALEPAAALPQGEEAPGGQKPGANATEAKEAEQDMDAKKQRCKCCTVM</sequence>
<dbReference type="GO" id="GO:0051491">
    <property type="term" value="P:positive regulation of filopodium assembly"/>
    <property type="evidence" value="ECO:0007669"/>
    <property type="project" value="Ensembl"/>
</dbReference>
<dbReference type="PANTHER" id="PTHR10498">
    <property type="entry name" value="PARALEMMIN-RELATED"/>
    <property type="match status" value="1"/>
</dbReference>
<keyword evidence="16" id="KW-0449">Lipoprotein</keyword>
<dbReference type="GO" id="GO:0005737">
    <property type="term" value="C:cytoplasm"/>
    <property type="evidence" value="ECO:0007669"/>
    <property type="project" value="Ensembl"/>
</dbReference>
<keyword evidence="10" id="KW-0133">Cell shape</keyword>
<dbReference type="GO" id="GO:0072659">
    <property type="term" value="P:protein localization to plasma membrane"/>
    <property type="evidence" value="ECO:0007669"/>
    <property type="project" value="Ensembl"/>
</dbReference>
<feature type="region of interest" description="Disordered" evidence="23">
    <location>
        <begin position="1"/>
        <end position="122"/>
    </location>
</feature>
<evidence type="ECO:0000256" key="6">
    <source>
        <dbReference type="ARBA" id="ARBA00005756"/>
    </source>
</evidence>
<dbReference type="Ensembl" id="ENSABRT00000007848.1">
    <property type="protein sequence ID" value="ENSABRP00000005415.1"/>
    <property type="gene ID" value="ENSABRG00000005056.1"/>
</dbReference>
<evidence type="ECO:0000256" key="11">
    <source>
        <dbReference type="ARBA" id="ARBA00023018"/>
    </source>
</evidence>
<comment type="subunit">
    <text evidence="20">Interacts with dopamine receptor DRD3.</text>
</comment>
<feature type="region of interest" description="Disordered" evidence="23">
    <location>
        <begin position="458"/>
        <end position="513"/>
    </location>
</feature>
<evidence type="ECO:0000256" key="16">
    <source>
        <dbReference type="ARBA" id="ARBA00023288"/>
    </source>
</evidence>
<gene>
    <name evidence="24" type="primary">PALM</name>
</gene>
<evidence type="ECO:0000256" key="1">
    <source>
        <dbReference type="ARBA" id="ARBA00004279"/>
    </source>
</evidence>
<reference evidence="24" key="2">
    <citation type="submission" date="2025-09" db="UniProtKB">
        <authorList>
            <consortium name="Ensembl"/>
        </authorList>
    </citation>
    <scope>IDENTIFICATION</scope>
</reference>
<evidence type="ECO:0000256" key="19">
    <source>
        <dbReference type="ARBA" id="ARBA00037871"/>
    </source>
</evidence>
<keyword evidence="15" id="KW-0966">Cell projection</keyword>
<keyword evidence="12" id="KW-0175">Coiled coil</keyword>
<feature type="region of interest" description="Disordered" evidence="23">
    <location>
        <begin position="176"/>
        <end position="212"/>
    </location>
</feature>
<dbReference type="GeneTree" id="ENSGT00940000160580"/>
<dbReference type="GO" id="GO:0060160">
    <property type="term" value="P:negative regulation of dopamine receptor signaling pathway"/>
    <property type="evidence" value="ECO:0007669"/>
    <property type="project" value="Ensembl"/>
</dbReference>